<sequence>MCFVLLFESNKEVVLPVENEQLLADYIDVVPEEVPHGLPPMRDIQHAIDFIPGAVIPNR</sequence>
<proteinExistence type="predicted"/>
<comment type="caution">
    <text evidence="1">The sequence shown here is derived from an EMBL/GenBank/DDBJ whole genome shotgun (WGS) entry which is preliminary data.</text>
</comment>
<keyword evidence="2" id="KW-1185">Reference proteome</keyword>
<organism evidence="1 2">
    <name type="scientific">Trifolium medium</name>
    <dbReference type="NCBI Taxonomy" id="97028"/>
    <lineage>
        <taxon>Eukaryota</taxon>
        <taxon>Viridiplantae</taxon>
        <taxon>Streptophyta</taxon>
        <taxon>Embryophyta</taxon>
        <taxon>Tracheophyta</taxon>
        <taxon>Spermatophyta</taxon>
        <taxon>Magnoliopsida</taxon>
        <taxon>eudicotyledons</taxon>
        <taxon>Gunneridae</taxon>
        <taxon>Pentapetalae</taxon>
        <taxon>rosids</taxon>
        <taxon>fabids</taxon>
        <taxon>Fabales</taxon>
        <taxon>Fabaceae</taxon>
        <taxon>Papilionoideae</taxon>
        <taxon>50 kb inversion clade</taxon>
        <taxon>NPAAA clade</taxon>
        <taxon>Hologalegina</taxon>
        <taxon>IRL clade</taxon>
        <taxon>Trifolieae</taxon>
        <taxon>Trifolium</taxon>
    </lineage>
</organism>
<evidence type="ECO:0000313" key="1">
    <source>
        <dbReference type="EMBL" id="MCI92181.1"/>
    </source>
</evidence>
<dbReference type="EMBL" id="LXQA011293192">
    <property type="protein sequence ID" value="MCI92181.1"/>
    <property type="molecule type" value="Genomic_DNA"/>
</dbReference>
<evidence type="ECO:0000313" key="2">
    <source>
        <dbReference type="Proteomes" id="UP000265520"/>
    </source>
</evidence>
<dbReference type="AlphaFoldDB" id="A0A392VYY4"/>
<name>A0A392VYY4_9FABA</name>
<accession>A0A392VYY4</accession>
<reference evidence="1 2" key="1">
    <citation type="journal article" date="2018" name="Front. Plant Sci.">
        <title>Red Clover (Trifolium pratense) and Zigzag Clover (T. medium) - A Picture of Genomic Similarities and Differences.</title>
        <authorList>
            <person name="Dluhosova J."/>
            <person name="Istvanek J."/>
            <person name="Nedelnik J."/>
            <person name="Repkova J."/>
        </authorList>
    </citation>
    <scope>NUCLEOTIDE SEQUENCE [LARGE SCALE GENOMIC DNA]</scope>
    <source>
        <strain evidence="2">cv. 10/8</strain>
        <tissue evidence="1">Leaf</tissue>
    </source>
</reference>
<dbReference type="Proteomes" id="UP000265520">
    <property type="component" value="Unassembled WGS sequence"/>
</dbReference>
<feature type="non-terminal residue" evidence="1">
    <location>
        <position position="59"/>
    </location>
</feature>
<protein>
    <submittedName>
        <fullName evidence="1">Putative gag-pol polyprotein</fullName>
    </submittedName>
</protein>